<feature type="compositionally biased region" description="Basic and acidic residues" evidence="1">
    <location>
        <begin position="140"/>
        <end position="155"/>
    </location>
</feature>
<evidence type="ECO:0000313" key="3">
    <source>
        <dbReference type="Proteomes" id="UP000018745"/>
    </source>
</evidence>
<evidence type="ECO:0000313" key="2">
    <source>
        <dbReference type="EMBL" id="AHC40409.1"/>
    </source>
</evidence>
<dbReference type="EMBL" id="CP006935">
    <property type="protein sequence ID" value="AHC40409.1"/>
    <property type="molecule type" value="Genomic_DNA"/>
</dbReference>
<protein>
    <submittedName>
        <fullName evidence="2">Uncharacterized protein</fullName>
    </submittedName>
</protein>
<name>A0ABN4BPZ5_9MOLU</name>
<feature type="compositionally biased region" description="Polar residues" evidence="1">
    <location>
        <begin position="156"/>
        <end position="167"/>
    </location>
</feature>
<dbReference type="RefSeq" id="WP_024071423.1">
    <property type="nucleotide sequence ID" value="NC_023062.1"/>
</dbReference>
<keyword evidence="3" id="KW-1185">Reference proteome</keyword>
<proteinExistence type="predicted"/>
<gene>
    <name evidence="2" type="ORF">OVS_03280</name>
</gene>
<feature type="compositionally biased region" description="Basic and acidic residues" evidence="1">
    <location>
        <begin position="96"/>
        <end position="107"/>
    </location>
</feature>
<feature type="compositionally biased region" description="Polar residues" evidence="1">
    <location>
        <begin position="57"/>
        <end position="95"/>
    </location>
</feature>
<organism evidence="2 3">
    <name type="scientific">Mycoplasma ovis str. Michigan</name>
    <dbReference type="NCBI Taxonomy" id="1415773"/>
    <lineage>
        <taxon>Bacteria</taxon>
        <taxon>Bacillati</taxon>
        <taxon>Mycoplasmatota</taxon>
        <taxon>Mollicutes</taxon>
        <taxon>Mycoplasmataceae</taxon>
        <taxon>Mycoplasma</taxon>
    </lineage>
</organism>
<dbReference type="Proteomes" id="UP000018745">
    <property type="component" value="Chromosome"/>
</dbReference>
<sequence length="270" mass="29965">MSLFPSLSKYLFTTLWVAGGIAGSVAGSAVVNNIQENTSHKSTNLDTDSKRKIESGSADSSSYSTPESRPKVSTRQYSSETQETSQLNQESTQLSESEKHVDRDQVEKIGGQDGEKNAGQVVTLGKPENVNMQETSPKPEVQDEKSKDQITHAESDTSSNISSLTVPSSEEEPSYYFEDEYIWNADECKRIEKGDIVTFECPWVLSTPETVVNFNFSLSSVPALQNKNLSDLKEVSSGRPNMEDEVVFGLIFWQDQNTEIQVPLSWSKNK</sequence>
<accession>A0ABN4BPZ5</accession>
<reference evidence="2 3" key="1">
    <citation type="journal article" date="2014" name="Genome Announc.">
        <title>Complete Genome Sequence of Mycoplasma ovis Strain Michigan, a Hemoplasma of Sheep with Two Distinct 16S rRNA Genes.</title>
        <authorList>
            <person name="Deshuillers P.L."/>
            <person name="Santos A.P."/>
            <person name="do Nascimento N.C."/>
            <person name="Hampel J.A."/>
            <person name="Bergin I.L."/>
            <person name="Dyson M.C."/>
            <person name="Messick J.B."/>
        </authorList>
    </citation>
    <scope>NUCLEOTIDE SEQUENCE [LARGE SCALE GENOMIC DNA]</scope>
    <source>
        <strain evidence="2 3">Michigan</strain>
    </source>
</reference>
<feature type="region of interest" description="Disordered" evidence="1">
    <location>
        <begin position="39"/>
        <end position="171"/>
    </location>
</feature>
<evidence type="ECO:0000256" key="1">
    <source>
        <dbReference type="SAM" id="MobiDB-lite"/>
    </source>
</evidence>